<sequence length="75" mass="8441">MTKLTHKQTYILLLTFLLLTHILLLLSPIVFPSKVMFLLNGCTLCTFENTAKSLVFAHNFSESLFHSNQTAGITL</sequence>
<dbReference type="AlphaFoldDB" id="A0A3Q2R2R7"/>
<dbReference type="Ensembl" id="ENSFHET00000028673.1">
    <property type="protein sequence ID" value="ENSFHEP00000033927.1"/>
    <property type="gene ID" value="ENSFHEG00000021337.1"/>
</dbReference>
<reference evidence="1" key="2">
    <citation type="submission" date="2025-09" db="UniProtKB">
        <authorList>
            <consortium name="Ensembl"/>
        </authorList>
    </citation>
    <scope>IDENTIFICATION</scope>
</reference>
<protein>
    <submittedName>
        <fullName evidence="1">Uncharacterized protein</fullName>
    </submittedName>
</protein>
<accession>A0A3Q2R2R7</accession>
<name>A0A3Q2R2R7_FUNHE</name>
<evidence type="ECO:0000313" key="2">
    <source>
        <dbReference type="Proteomes" id="UP000265000"/>
    </source>
</evidence>
<evidence type="ECO:0000313" key="1">
    <source>
        <dbReference type="Ensembl" id="ENSFHEP00000033927.1"/>
    </source>
</evidence>
<proteinExistence type="predicted"/>
<reference evidence="1" key="1">
    <citation type="submission" date="2025-08" db="UniProtKB">
        <authorList>
            <consortium name="Ensembl"/>
        </authorList>
    </citation>
    <scope>IDENTIFICATION</scope>
</reference>
<keyword evidence="2" id="KW-1185">Reference proteome</keyword>
<dbReference type="Proteomes" id="UP000265000">
    <property type="component" value="Unplaced"/>
</dbReference>
<organism evidence="1 2">
    <name type="scientific">Fundulus heteroclitus</name>
    <name type="common">Killifish</name>
    <name type="synonym">Mummichog</name>
    <dbReference type="NCBI Taxonomy" id="8078"/>
    <lineage>
        <taxon>Eukaryota</taxon>
        <taxon>Metazoa</taxon>
        <taxon>Chordata</taxon>
        <taxon>Craniata</taxon>
        <taxon>Vertebrata</taxon>
        <taxon>Euteleostomi</taxon>
        <taxon>Actinopterygii</taxon>
        <taxon>Neopterygii</taxon>
        <taxon>Teleostei</taxon>
        <taxon>Neoteleostei</taxon>
        <taxon>Acanthomorphata</taxon>
        <taxon>Ovalentaria</taxon>
        <taxon>Atherinomorphae</taxon>
        <taxon>Cyprinodontiformes</taxon>
        <taxon>Fundulidae</taxon>
        <taxon>Fundulus</taxon>
    </lineage>
</organism>